<sequence length="993" mass="113640">MLDFVCCFDAESDIKSFVRAQKGLSPLNTDKQDAAKDDLTLSIIGQERNGEILYTWLGTPPFDKTGDNQEVTYIGLYDQTTKENSVIFIHEQKVCIVGCSINQEKTLIAFTSLDNADFTSQDSSRPFANIYKSFLAEVQPQNRIFSLNVERRNLLRCQFLYSKLKGFSEVPSKEAHMLFFLHKESIGLYKISLARMGHKGVVMSGQPRTKQIVKKFLWSQWDAYTQRLYFLQRRKKKTEQGDDVLLTCYEFKEHFLFETVLNLPLCLPLPSEVSVIDYFMNFLGPHVCDGSINLEVVSHVGGTLCICYQHPLYYNKTRSKKPTLRLKDEHDEKWTDLSDETIATIDVNYSVLMVHDGSNLNCCIPNVPIDIAERMKLKFIPLKDYILVYAPGYVSHLLNITSELEPCHHIAMVTTDSNHPWIGDEETSKRLVAFLYEKTSCKHGDCILDSVSGKAYKITLNKDAVIELFINTSQLSVRLSLLHMVLVHMKDGDLSRKLLVQICQDIASLESTSLLSEYLVATTYNAMKKQVDKDVLKLLPFTCVDTFRGQLEKDNSGQQIARFTYTPKKKLLETIICKPLQEYPSTSCEVPVDRRERRQGDLEFWDNIRAHLRLSVVDQNTRFCTASIKQEVETQELEYAEALSQSSTQSSGARSGLPRLPRRNYSSTAINKRAYLHDTSITIPFLDQQDEIERYQEIRVGLLVDKLAAHLSRYLKREAKIKATNIATEFVGCQIRQSKQLLQLLWTMFGVESKDECGATIGYRTLKRDSSESDYILFQVIERYYYVSEELCYPQPPGFKTFFAIIGYNSLSQQMLLQYLDSGVLELTPEFIALFIDSLHEGQGDVDCDKLKFQIINRLPQESMVTALQHWDHPMASRYLSQQYVTSTLFEDDSPDIDDWEKLPASYIPPLTSDSLQSSLSQHSEESIHESSPASSFPPLTTLVKLLEKKAFEGPRTVMPITTERKIDSQYVEENALYYTVKQCGDNLKKVTF</sequence>
<dbReference type="RefSeq" id="XP_006822463.1">
    <property type="nucleotide sequence ID" value="XM_006822400.1"/>
</dbReference>
<gene>
    <name evidence="4" type="primary">LOC100371940</name>
</gene>
<accession>A0ABM0MR22</accession>
<feature type="region of interest" description="Disordered" evidence="1">
    <location>
        <begin position="914"/>
        <end position="936"/>
    </location>
</feature>
<dbReference type="PANTHER" id="PTHR13630:SF1">
    <property type="entry name" value="GAMMA-SECRETASE-ACTIVATING PROTEIN"/>
    <property type="match status" value="1"/>
</dbReference>
<evidence type="ECO:0000313" key="3">
    <source>
        <dbReference type="Proteomes" id="UP000694865"/>
    </source>
</evidence>
<dbReference type="Pfam" id="PF14959">
    <property type="entry name" value="GSAP-16"/>
    <property type="match status" value="1"/>
</dbReference>
<dbReference type="PANTHER" id="PTHR13630">
    <property type="entry name" value="GAMMA-SECRETASE-ACTIVATING PROTEIN"/>
    <property type="match status" value="1"/>
</dbReference>
<dbReference type="GeneID" id="100371940"/>
<dbReference type="InterPro" id="IPR026172">
    <property type="entry name" value="GSAP_fam"/>
</dbReference>
<keyword evidence="3" id="KW-1185">Reference proteome</keyword>
<dbReference type="CDD" id="cd23105">
    <property type="entry name" value="GSAP"/>
    <property type="match status" value="1"/>
</dbReference>
<name>A0ABM0MR22_SACKO</name>
<organism evidence="3 4">
    <name type="scientific">Saccoglossus kowalevskii</name>
    <name type="common">Acorn worm</name>
    <dbReference type="NCBI Taxonomy" id="10224"/>
    <lineage>
        <taxon>Eukaryota</taxon>
        <taxon>Metazoa</taxon>
        <taxon>Hemichordata</taxon>
        <taxon>Enteropneusta</taxon>
        <taxon>Harrimaniidae</taxon>
        <taxon>Saccoglossus</taxon>
    </lineage>
</organism>
<feature type="domain" description="Gamma-secretase-activating protein C-terminal" evidence="2">
    <location>
        <begin position="736"/>
        <end position="841"/>
    </location>
</feature>
<evidence type="ECO:0000313" key="4">
    <source>
        <dbReference type="RefSeq" id="XP_006822463.1"/>
    </source>
</evidence>
<evidence type="ECO:0000256" key="1">
    <source>
        <dbReference type="SAM" id="MobiDB-lite"/>
    </source>
</evidence>
<protein>
    <submittedName>
        <fullName evidence="4">Gamma-secretase-activating protein-like</fullName>
    </submittedName>
</protein>
<dbReference type="Proteomes" id="UP000694865">
    <property type="component" value="Unplaced"/>
</dbReference>
<proteinExistence type="predicted"/>
<evidence type="ECO:0000259" key="2">
    <source>
        <dbReference type="Pfam" id="PF14959"/>
    </source>
</evidence>
<reference evidence="4" key="1">
    <citation type="submission" date="2025-08" db="UniProtKB">
        <authorList>
            <consortium name="RefSeq"/>
        </authorList>
    </citation>
    <scope>IDENTIFICATION</scope>
    <source>
        <tissue evidence="4">Testes</tissue>
    </source>
</reference>
<dbReference type="InterPro" id="IPR028010">
    <property type="entry name" value="GSAP_C_dom"/>
</dbReference>